<comment type="similarity">
    <text evidence="2">Belongs to the SNF7 family.</text>
</comment>
<feature type="coiled-coil region" evidence="4">
    <location>
        <begin position="314"/>
        <end position="345"/>
    </location>
</feature>
<accession>A0A0A1U6P9</accession>
<sequence length="520" mass="59390">MDFYYRSRQKKAVAKTQERIKFLKLKIDHDTQIISEELKLSKQCYINNDKEGATVHLKKKKMYEKAVSETQNFIINLESQILEIENLRAKKKVSDSMKDLNSAMTRLNKSVDVKKVEEVMYSLHENNSKSAELGDILSESTNDDMDLDITDDLQELEKQIDEEKKDAAKQLAQTLPVPKESPHQKEQLKIPQKVLLFEEESKASQKATKQTKSLFKSLKHEKKENEVVQDTRPKITQSASPLVTQSASTPLMNDQQLVDDLLKRISSLELENQHQKSETKRAEEKVEFWRGEYRFVEKLFDDTGDDTQPLIDENEKQKSEIERLQSELQITLNREEKIKALLEEEKTKSALLEQKLSQFDTTQAQGDPPHPDSILQNKQIETTRSIEVCVPLECVMIGGNVEAQIDGGVYSIPIQRGFLERSSNVLSFLDNGTTKTFEIVYTSKHDFFQRKDESDLSCVLHFEKGCEGMTTDIPITLLSGESISLNISIENNACYKFDGFGLPKCDGVGCGDLYVTTKIE</sequence>
<dbReference type="RefSeq" id="XP_004256843.1">
    <property type="nucleotide sequence ID" value="XM_004256795.1"/>
</dbReference>
<dbReference type="GO" id="GO:0000815">
    <property type="term" value="C:ESCRT III complex"/>
    <property type="evidence" value="ECO:0007669"/>
    <property type="project" value="TreeGrafter"/>
</dbReference>
<reference evidence="5 6" key="1">
    <citation type="submission" date="2012-10" db="EMBL/GenBank/DDBJ databases">
        <authorList>
            <person name="Zafar N."/>
            <person name="Inman J."/>
            <person name="Hall N."/>
            <person name="Lorenzi H."/>
            <person name="Caler E."/>
        </authorList>
    </citation>
    <scope>NUCLEOTIDE SEQUENCE [LARGE SCALE GENOMIC DNA]</scope>
    <source>
        <strain evidence="5 6">IP1</strain>
    </source>
</reference>
<protein>
    <submittedName>
        <fullName evidence="5">Uncharacterized protein</fullName>
    </submittedName>
</protein>
<evidence type="ECO:0000256" key="3">
    <source>
        <dbReference type="ARBA" id="ARBA00022753"/>
    </source>
</evidence>
<evidence type="ECO:0000256" key="1">
    <source>
        <dbReference type="ARBA" id="ARBA00004177"/>
    </source>
</evidence>
<dbReference type="EMBL" id="KB206537">
    <property type="protein sequence ID" value="ELP90072.1"/>
    <property type="molecule type" value="Genomic_DNA"/>
</dbReference>
<dbReference type="PANTHER" id="PTHR22761">
    <property type="entry name" value="CHARGED MULTIVESICULAR BODY PROTEIN"/>
    <property type="match status" value="1"/>
</dbReference>
<dbReference type="InterPro" id="IPR005024">
    <property type="entry name" value="Snf7_fam"/>
</dbReference>
<feature type="coiled-coil region" evidence="4">
    <location>
        <begin position="251"/>
        <end position="285"/>
    </location>
</feature>
<evidence type="ECO:0000313" key="5">
    <source>
        <dbReference type="EMBL" id="ELP90072.1"/>
    </source>
</evidence>
<organism evidence="5 6">
    <name type="scientific">Entamoeba invadens IP1</name>
    <dbReference type="NCBI Taxonomy" id="370355"/>
    <lineage>
        <taxon>Eukaryota</taxon>
        <taxon>Amoebozoa</taxon>
        <taxon>Evosea</taxon>
        <taxon>Archamoebae</taxon>
        <taxon>Mastigamoebida</taxon>
        <taxon>Entamoebidae</taxon>
        <taxon>Entamoeba</taxon>
    </lineage>
</organism>
<dbReference type="OrthoDB" id="5592979at2759"/>
<dbReference type="AlphaFoldDB" id="A0A0A1U6P9"/>
<comment type="subcellular location">
    <subcellularLocation>
        <location evidence="1">Endosome</location>
    </subcellularLocation>
</comment>
<dbReference type="GO" id="GO:0005771">
    <property type="term" value="C:multivesicular body"/>
    <property type="evidence" value="ECO:0007669"/>
    <property type="project" value="TreeGrafter"/>
</dbReference>
<dbReference type="Gene3D" id="1.10.287.1060">
    <property type="entry name" value="ESAT-6-like"/>
    <property type="match status" value="1"/>
</dbReference>
<dbReference type="Pfam" id="PF03357">
    <property type="entry name" value="Snf7"/>
    <property type="match status" value="1"/>
</dbReference>
<dbReference type="GO" id="GO:0032511">
    <property type="term" value="P:late endosome to vacuole transport via multivesicular body sorting pathway"/>
    <property type="evidence" value="ECO:0007669"/>
    <property type="project" value="TreeGrafter"/>
</dbReference>
<evidence type="ECO:0000256" key="4">
    <source>
        <dbReference type="SAM" id="Coils"/>
    </source>
</evidence>
<evidence type="ECO:0000313" key="6">
    <source>
        <dbReference type="Proteomes" id="UP000014680"/>
    </source>
</evidence>
<evidence type="ECO:0000256" key="2">
    <source>
        <dbReference type="ARBA" id="ARBA00006190"/>
    </source>
</evidence>
<keyword evidence="6" id="KW-1185">Reference proteome</keyword>
<feature type="coiled-coil region" evidence="4">
    <location>
        <begin position="146"/>
        <end position="173"/>
    </location>
</feature>
<dbReference type="GO" id="GO:0006900">
    <property type="term" value="P:vesicle budding from membrane"/>
    <property type="evidence" value="ECO:0007669"/>
    <property type="project" value="TreeGrafter"/>
</dbReference>
<dbReference type="PANTHER" id="PTHR22761:SF10">
    <property type="entry name" value="GH13992P"/>
    <property type="match status" value="1"/>
</dbReference>
<dbReference type="GeneID" id="14889001"/>
<dbReference type="Proteomes" id="UP000014680">
    <property type="component" value="Unassembled WGS sequence"/>
</dbReference>
<dbReference type="GO" id="GO:0009898">
    <property type="term" value="C:cytoplasmic side of plasma membrane"/>
    <property type="evidence" value="ECO:0007669"/>
    <property type="project" value="TreeGrafter"/>
</dbReference>
<dbReference type="VEuPathDB" id="AmoebaDB:EIN_404660"/>
<proteinExistence type="inferred from homology"/>
<gene>
    <name evidence="5" type="ORF">EIN_404660</name>
</gene>
<dbReference type="KEGG" id="eiv:EIN_404660"/>
<name>A0A0A1U6P9_ENTIV</name>
<keyword evidence="4" id="KW-0175">Coiled coil</keyword>
<keyword evidence="3" id="KW-0967">Endosome</keyword>